<comment type="similarity">
    <text evidence="1">Belongs to the aldo/keto reductase family.</text>
</comment>
<dbReference type="Pfam" id="PF00248">
    <property type="entry name" value="Aldo_ket_red"/>
    <property type="match status" value="1"/>
</dbReference>
<evidence type="ECO:0000256" key="4">
    <source>
        <dbReference type="PIRSR" id="PIRSR000097-1"/>
    </source>
</evidence>
<proteinExistence type="inferred from homology"/>
<evidence type="ECO:0000256" key="7">
    <source>
        <dbReference type="SAM" id="SignalP"/>
    </source>
</evidence>
<keyword evidence="10" id="KW-1185">Reference proteome</keyword>
<gene>
    <name evidence="9" type="ORF">CALMAC_LOCUS7520</name>
</gene>
<dbReference type="PIRSF" id="PIRSF000097">
    <property type="entry name" value="AKR"/>
    <property type="match status" value="1"/>
</dbReference>
<accession>A0A653CB34</accession>
<dbReference type="PANTHER" id="PTHR43827:SF3">
    <property type="entry name" value="NADP-DEPENDENT OXIDOREDUCTASE DOMAIN-CONTAINING PROTEIN"/>
    <property type="match status" value="1"/>
</dbReference>
<evidence type="ECO:0000313" key="9">
    <source>
        <dbReference type="EMBL" id="VEN44869.1"/>
    </source>
</evidence>
<sequence>MFEPVQNVRCFHLFGVLLFLFTSTKIAEIKSEEILAKDMNFKLPSGDLMPMVGFGTYQVRGADLIKSTLDNALGAGYRLIDSAAAYGNEKDIGAALKELLPKYNLTRKDIFITTKLAPHDQGEKAYQALETSLKNLDCEYLDLYLIHWPGVHGVNSSSEENKKLRQESWKQLVKGVKNGLTRNIGVSNYNVRHMKELLANDGGVKPAANQVEWHPHYHQPELLDLCKKEGILLQAYSSLGGTGNNDLLTDARVKKIADKLGKSPAQILLRWALQQNIAIIPKARSKKHIDENIDLNFVIPEEDMKILSSFEQTKYAWDPDTIA</sequence>
<evidence type="ECO:0000256" key="2">
    <source>
        <dbReference type="ARBA" id="ARBA00022857"/>
    </source>
</evidence>
<feature type="chain" id="PRO_5024787842" description="NADP-dependent oxidoreductase domain-containing protein" evidence="7">
    <location>
        <begin position="27"/>
        <end position="323"/>
    </location>
</feature>
<dbReference type="GO" id="GO:0016616">
    <property type="term" value="F:oxidoreductase activity, acting on the CH-OH group of donors, NAD or NADP as acceptor"/>
    <property type="evidence" value="ECO:0007669"/>
    <property type="project" value="UniProtKB-ARBA"/>
</dbReference>
<dbReference type="CDD" id="cd19136">
    <property type="entry name" value="AKR_DrGR-like"/>
    <property type="match status" value="1"/>
</dbReference>
<dbReference type="SUPFAM" id="SSF51430">
    <property type="entry name" value="NAD(P)-linked oxidoreductase"/>
    <property type="match status" value="1"/>
</dbReference>
<feature type="signal peptide" evidence="7">
    <location>
        <begin position="1"/>
        <end position="26"/>
    </location>
</feature>
<evidence type="ECO:0000313" key="10">
    <source>
        <dbReference type="Proteomes" id="UP000410492"/>
    </source>
</evidence>
<dbReference type="EMBL" id="CAACVG010007328">
    <property type="protein sequence ID" value="VEN44869.1"/>
    <property type="molecule type" value="Genomic_DNA"/>
</dbReference>
<feature type="active site" description="Proton donor" evidence="4">
    <location>
        <position position="86"/>
    </location>
</feature>
<organism evidence="9 10">
    <name type="scientific">Callosobruchus maculatus</name>
    <name type="common">Southern cowpea weevil</name>
    <name type="synonym">Pulse bruchid</name>
    <dbReference type="NCBI Taxonomy" id="64391"/>
    <lineage>
        <taxon>Eukaryota</taxon>
        <taxon>Metazoa</taxon>
        <taxon>Ecdysozoa</taxon>
        <taxon>Arthropoda</taxon>
        <taxon>Hexapoda</taxon>
        <taxon>Insecta</taxon>
        <taxon>Pterygota</taxon>
        <taxon>Neoptera</taxon>
        <taxon>Endopterygota</taxon>
        <taxon>Coleoptera</taxon>
        <taxon>Polyphaga</taxon>
        <taxon>Cucujiformia</taxon>
        <taxon>Chrysomeloidea</taxon>
        <taxon>Chrysomelidae</taxon>
        <taxon>Bruchinae</taxon>
        <taxon>Bruchini</taxon>
        <taxon>Callosobruchus</taxon>
    </lineage>
</organism>
<evidence type="ECO:0000256" key="6">
    <source>
        <dbReference type="PIRSR" id="PIRSR000097-3"/>
    </source>
</evidence>
<evidence type="ECO:0000256" key="1">
    <source>
        <dbReference type="ARBA" id="ARBA00007905"/>
    </source>
</evidence>
<feature type="site" description="Lowers pKa of active site Tyr" evidence="6">
    <location>
        <position position="115"/>
    </location>
</feature>
<evidence type="ECO:0000256" key="3">
    <source>
        <dbReference type="ARBA" id="ARBA00023002"/>
    </source>
</evidence>
<dbReference type="FunFam" id="3.20.20.100:FF:000002">
    <property type="entry name" value="2,5-diketo-D-gluconic acid reductase A"/>
    <property type="match status" value="1"/>
</dbReference>
<keyword evidence="7" id="KW-0732">Signal</keyword>
<dbReference type="PROSITE" id="PS00798">
    <property type="entry name" value="ALDOKETO_REDUCTASE_1"/>
    <property type="match status" value="1"/>
</dbReference>
<evidence type="ECO:0000259" key="8">
    <source>
        <dbReference type="Pfam" id="PF00248"/>
    </source>
</evidence>
<dbReference type="InterPro" id="IPR023210">
    <property type="entry name" value="NADP_OxRdtase_dom"/>
</dbReference>
<dbReference type="InterPro" id="IPR036812">
    <property type="entry name" value="NAD(P)_OxRdtase_dom_sf"/>
</dbReference>
<feature type="binding site" evidence="5">
    <location>
        <position position="147"/>
    </location>
    <ligand>
        <name>substrate</name>
    </ligand>
</feature>
<keyword evidence="3" id="KW-0560">Oxidoreductase</keyword>
<dbReference type="OrthoDB" id="416253at2759"/>
<dbReference type="PRINTS" id="PR00069">
    <property type="entry name" value="ALDKETRDTASE"/>
</dbReference>
<keyword evidence="2" id="KW-0521">NADP</keyword>
<dbReference type="PROSITE" id="PS00062">
    <property type="entry name" value="ALDOKETO_REDUCTASE_2"/>
    <property type="match status" value="1"/>
</dbReference>
<evidence type="ECO:0000256" key="5">
    <source>
        <dbReference type="PIRSR" id="PIRSR000097-2"/>
    </source>
</evidence>
<feature type="domain" description="NADP-dependent oxidoreductase" evidence="8">
    <location>
        <begin position="53"/>
        <end position="310"/>
    </location>
</feature>
<dbReference type="InterPro" id="IPR020471">
    <property type="entry name" value="AKR"/>
</dbReference>
<dbReference type="AlphaFoldDB" id="A0A653CB34"/>
<dbReference type="Gene3D" id="3.20.20.100">
    <property type="entry name" value="NADP-dependent oxidoreductase domain"/>
    <property type="match status" value="1"/>
</dbReference>
<protein>
    <recommendedName>
        <fullName evidence="8">NADP-dependent oxidoreductase domain-containing protein</fullName>
    </recommendedName>
</protein>
<dbReference type="InterPro" id="IPR018170">
    <property type="entry name" value="Aldo/ket_reductase_CS"/>
</dbReference>
<dbReference type="PANTHER" id="PTHR43827">
    <property type="entry name" value="2,5-DIKETO-D-GLUCONIC ACID REDUCTASE"/>
    <property type="match status" value="1"/>
</dbReference>
<dbReference type="Proteomes" id="UP000410492">
    <property type="component" value="Unassembled WGS sequence"/>
</dbReference>
<reference evidence="9 10" key="1">
    <citation type="submission" date="2019-01" db="EMBL/GenBank/DDBJ databases">
        <authorList>
            <person name="Sayadi A."/>
        </authorList>
    </citation>
    <scope>NUCLEOTIDE SEQUENCE [LARGE SCALE GENOMIC DNA]</scope>
</reference>
<name>A0A653CB34_CALMS</name>